<proteinExistence type="predicted"/>
<keyword evidence="4" id="KW-1185">Reference proteome</keyword>
<keyword evidence="1" id="KW-0732">Signal</keyword>
<reference evidence="3 4" key="1">
    <citation type="submission" date="2013-06" db="EMBL/GenBank/DDBJ databases">
        <title>Draft genome sequence of Thauera terpenica.</title>
        <authorList>
            <person name="Liu B."/>
            <person name="Frostegard A.H."/>
            <person name="Shapleigh J.P."/>
        </authorList>
    </citation>
    <scope>NUCLEOTIDE SEQUENCE [LARGE SCALE GENOMIC DNA]</scope>
    <source>
        <strain evidence="3 4">58Eu</strain>
    </source>
</reference>
<evidence type="ECO:0000313" key="4">
    <source>
        <dbReference type="Proteomes" id="UP000015455"/>
    </source>
</evidence>
<dbReference type="InterPro" id="IPR013424">
    <property type="entry name" value="Ice-binding_C"/>
</dbReference>
<sequence length="249" mass="25539">MSFAKLALPLALAAMSTSAAAALVDLSGWTAQGGSSNWAVAADKNSVFQSVNGSPTVFFSGSNDQGKALSGKIKVETTGDDDFIGFVLGYQSGNAAALATDFILIDWKQGTQSHLGCSGAAGLAISRATAGLPDSAATWCHTGSVQELARASNLGSTGWLDNTEYTFDLVFTATNIQVKVNGVTELNVAGTFADGSFGFYNYSQERVRYSALEQSVAPPPTGTVPEPASLALVGLGLLAAVGAGKRRKA</sequence>
<feature type="signal peptide" evidence="1">
    <location>
        <begin position="1"/>
        <end position="21"/>
    </location>
</feature>
<protein>
    <recommendedName>
        <fullName evidence="2">TSP C-terminal domain-containing protein</fullName>
    </recommendedName>
</protein>
<gene>
    <name evidence="3" type="ORF">M622_12285</name>
</gene>
<dbReference type="Pfam" id="PF05735">
    <property type="entry name" value="TSP_C"/>
    <property type="match status" value="1"/>
</dbReference>
<comment type="caution">
    <text evidence="3">The sequence shown here is derived from an EMBL/GenBank/DDBJ whole genome shotgun (WGS) entry which is preliminary data.</text>
</comment>
<dbReference type="AlphaFoldDB" id="S9ZGI2"/>
<dbReference type="GO" id="GO:0005576">
    <property type="term" value="C:extracellular region"/>
    <property type="evidence" value="ECO:0007669"/>
    <property type="project" value="InterPro"/>
</dbReference>
<evidence type="ECO:0000259" key="2">
    <source>
        <dbReference type="PROSITE" id="PS51236"/>
    </source>
</evidence>
<dbReference type="GO" id="GO:0007155">
    <property type="term" value="P:cell adhesion"/>
    <property type="evidence" value="ECO:0007669"/>
    <property type="project" value="InterPro"/>
</dbReference>
<dbReference type="Gene3D" id="2.60.120.200">
    <property type="match status" value="1"/>
</dbReference>
<dbReference type="OrthoDB" id="9152117at2"/>
<dbReference type="GO" id="GO:0005509">
    <property type="term" value="F:calcium ion binding"/>
    <property type="evidence" value="ECO:0007669"/>
    <property type="project" value="InterPro"/>
</dbReference>
<evidence type="ECO:0000313" key="3">
    <source>
        <dbReference type="EMBL" id="EPZ16505.1"/>
    </source>
</evidence>
<dbReference type="NCBIfam" id="TIGR02595">
    <property type="entry name" value="PEP_CTERM"/>
    <property type="match status" value="1"/>
</dbReference>
<name>S9ZGI2_9RHOO</name>
<dbReference type="SUPFAM" id="SSF49899">
    <property type="entry name" value="Concanavalin A-like lectins/glucanases"/>
    <property type="match status" value="1"/>
</dbReference>
<dbReference type="Proteomes" id="UP000015455">
    <property type="component" value="Unassembled WGS sequence"/>
</dbReference>
<dbReference type="InterPro" id="IPR013320">
    <property type="entry name" value="ConA-like_dom_sf"/>
</dbReference>
<accession>S9ZGI2</accession>
<dbReference type="PROSITE" id="PS51236">
    <property type="entry name" value="TSP_CTER"/>
    <property type="match status" value="1"/>
</dbReference>
<dbReference type="Pfam" id="PF07589">
    <property type="entry name" value="PEP-CTERM"/>
    <property type="match status" value="1"/>
</dbReference>
<feature type="chain" id="PRO_5004560846" description="TSP C-terminal domain-containing protein" evidence="1">
    <location>
        <begin position="22"/>
        <end position="249"/>
    </location>
</feature>
<dbReference type="STRING" id="1348657.M622_12285"/>
<dbReference type="EMBL" id="ATJV01000044">
    <property type="protein sequence ID" value="EPZ16505.1"/>
    <property type="molecule type" value="Genomic_DNA"/>
</dbReference>
<dbReference type="eggNOG" id="ENOG5031JER">
    <property type="taxonomic scope" value="Bacteria"/>
</dbReference>
<dbReference type="InterPro" id="IPR008859">
    <property type="entry name" value="Thrombospondin_C"/>
</dbReference>
<feature type="domain" description="TSP C-terminal" evidence="2">
    <location>
        <begin position="17"/>
        <end position="221"/>
    </location>
</feature>
<evidence type="ECO:0000256" key="1">
    <source>
        <dbReference type="SAM" id="SignalP"/>
    </source>
</evidence>
<organism evidence="3 4">
    <name type="scientific">Thauera terpenica 58Eu</name>
    <dbReference type="NCBI Taxonomy" id="1348657"/>
    <lineage>
        <taxon>Bacteria</taxon>
        <taxon>Pseudomonadati</taxon>
        <taxon>Pseudomonadota</taxon>
        <taxon>Betaproteobacteria</taxon>
        <taxon>Rhodocyclales</taxon>
        <taxon>Zoogloeaceae</taxon>
        <taxon>Thauera</taxon>
    </lineage>
</organism>
<dbReference type="PATRIC" id="fig|1348657.5.peg.998"/>
<dbReference type="RefSeq" id="WP_021248440.1">
    <property type="nucleotide sequence ID" value="NZ_ATJV01000044.1"/>
</dbReference>